<dbReference type="InterPro" id="IPR006694">
    <property type="entry name" value="Fatty_acid_hydroxylase"/>
</dbReference>
<accession>A0A7Y8GUE8</accession>
<evidence type="ECO:0000313" key="7">
    <source>
        <dbReference type="EMBL" id="NWF44334.1"/>
    </source>
</evidence>
<name>A0A7Y8GUE8_9BURK</name>
<dbReference type="AlphaFoldDB" id="A0A7Y8GUE8"/>
<dbReference type="PANTHER" id="PTHR11863">
    <property type="entry name" value="STEROL DESATURASE"/>
    <property type="match status" value="1"/>
</dbReference>
<dbReference type="Pfam" id="PF04116">
    <property type="entry name" value="FA_hydroxylase"/>
    <property type="match status" value="1"/>
</dbReference>
<dbReference type="GO" id="GO:0008610">
    <property type="term" value="P:lipid biosynthetic process"/>
    <property type="evidence" value="ECO:0007669"/>
    <property type="project" value="InterPro"/>
</dbReference>
<protein>
    <submittedName>
        <fullName evidence="7">Sterol desaturase family protein</fullName>
    </submittedName>
</protein>
<feature type="transmembrane region" description="Helical" evidence="5">
    <location>
        <begin position="36"/>
        <end position="54"/>
    </location>
</feature>
<dbReference type="GO" id="GO:0016491">
    <property type="term" value="F:oxidoreductase activity"/>
    <property type="evidence" value="ECO:0007669"/>
    <property type="project" value="InterPro"/>
</dbReference>
<dbReference type="GO" id="GO:0016020">
    <property type="term" value="C:membrane"/>
    <property type="evidence" value="ECO:0007669"/>
    <property type="project" value="UniProtKB-SubCell"/>
</dbReference>
<keyword evidence="8" id="KW-1185">Reference proteome</keyword>
<dbReference type="EMBL" id="VYGV01000004">
    <property type="protein sequence ID" value="NWF44334.1"/>
    <property type="molecule type" value="Genomic_DNA"/>
</dbReference>
<evidence type="ECO:0000256" key="1">
    <source>
        <dbReference type="ARBA" id="ARBA00004370"/>
    </source>
</evidence>
<feature type="domain" description="Fatty acid hydroxylase" evidence="6">
    <location>
        <begin position="76"/>
        <end position="207"/>
    </location>
</feature>
<keyword evidence="4 5" id="KW-0472">Membrane</keyword>
<comment type="caution">
    <text evidence="7">The sequence shown here is derived from an EMBL/GenBank/DDBJ whole genome shotgun (WGS) entry which is preliminary data.</text>
</comment>
<dbReference type="Proteomes" id="UP000545507">
    <property type="component" value="Unassembled WGS sequence"/>
</dbReference>
<evidence type="ECO:0000259" key="6">
    <source>
        <dbReference type="Pfam" id="PF04116"/>
    </source>
</evidence>
<evidence type="ECO:0000256" key="2">
    <source>
        <dbReference type="ARBA" id="ARBA00022692"/>
    </source>
</evidence>
<sequence>MSWPEILTLAVLPAFLLLDAITHAHAGRVRGWRSRALSITVVNTGLALVVGHLWSRFFGGLHVFDGAAFGTAGGAALGVLVYQLFHYGYHRSAHRFDTLWRLGHQMHHSAESLDPWGAFYLHPLDTALFTTISSLVLFPLLGLSPEAGAWAVALLTFLSVFQHARVRTPTWLGYLIQRPESHAIHHQRGVHAHNYADLPLWDLLFGTFRNGPANAPWPELGFHDGASARIPEMLAFRDVSRARH</sequence>
<evidence type="ECO:0000256" key="5">
    <source>
        <dbReference type="SAM" id="Phobius"/>
    </source>
</evidence>
<keyword evidence="3 5" id="KW-1133">Transmembrane helix</keyword>
<gene>
    <name evidence="7" type="ORF">F3K02_03570</name>
</gene>
<organism evidence="7 8">
    <name type="scientific">Hydrogenophaga aromaticivorans</name>
    <dbReference type="NCBI Taxonomy" id="2610898"/>
    <lineage>
        <taxon>Bacteria</taxon>
        <taxon>Pseudomonadati</taxon>
        <taxon>Pseudomonadota</taxon>
        <taxon>Betaproteobacteria</taxon>
        <taxon>Burkholderiales</taxon>
        <taxon>Comamonadaceae</taxon>
        <taxon>Hydrogenophaga</taxon>
    </lineage>
</organism>
<reference evidence="7 8" key="1">
    <citation type="submission" date="2019-09" db="EMBL/GenBank/DDBJ databases">
        <title>Hydrogenophaga aromatica sp. nov., isolated from a para-xylene-degrading enrichment culture.</title>
        <authorList>
            <person name="Tancsics A."/>
            <person name="Banerjee S."/>
        </authorList>
    </citation>
    <scope>NUCLEOTIDE SEQUENCE [LARGE SCALE GENOMIC DNA]</scope>
    <source>
        <strain evidence="7 8">D2P1</strain>
    </source>
</reference>
<evidence type="ECO:0000256" key="3">
    <source>
        <dbReference type="ARBA" id="ARBA00022989"/>
    </source>
</evidence>
<evidence type="ECO:0000256" key="4">
    <source>
        <dbReference type="ARBA" id="ARBA00023136"/>
    </source>
</evidence>
<proteinExistence type="predicted"/>
<feature type="transmembrane region" description="Helical" evidence="5">
    <location>
        <begin position="66"/>
        <end position="85"/>
    </location>
</feature>
<dbReference type="InterPro" id="IPR050307">
    <property type="entry name" value="Sterol_Desaturase_Related"/>
</dbReference>
<comment type="subcellular location">
    <subcellularLocation>
        <location evidence="1">Membrane</location>
    </subcellularLocation>
</comment>
<dbReference type="RefSeq" id="WP_177133409.1">
    <property type="nucleotide sequence ID" value="NZ_VYGV01000004.1"/>
</dbReference>
<keyword evidence="2 5" id="KW-0812">Transmembrane</keyword>
<dbReference type="GO" id="GO:0005506">
    <property type="term" value="F:iron ion binding"/>
    <property type="evidence" value="ECO:0007669"/>
    <property type="project" value="InterPro"/>
</dbReference>
<evidence type="ECO:0000313" key="8">
    <source>
        <dbReference type="Proteomes" id="UP000545507"/>
    </source>
</evidence>